<proteinExistence type="predicted"/>
<dbReference type="GO" id="GO:0046872">
    <property type="term" value="F:metal ion binding"/>
    <property type="evidence" value="ECO:0007669"/>
    <property type="project" value="UniProtKB-KW"/>
</dbReference>
<dbReference type="Pfam" id="PF06155">
    <property type="entry name" value="GBBH-like_N"/>
    <property type="match status" value="1"/>
</dbReference>
<dbReference type="PANTHER" id="PTHR35303:SF5">
    <property type="entry name" value="OS02G0197800 PROTEIN"/>
    <property type="match status" value="1"/>
</dbReference>
<reference evidence="4 5" key="1">
    <citation type="journal article" date="2016" name="Nat. Commun.">
        <title>Thousands of microbial genomes shed light on interconnected biogeochemical processes in an aquifer system.</title>
        <authorList>
            <person name="Anantharaman K."/>
            <person name="Brown C.T."/>
            <person name="Hug L.A."/>
            <person name="Sharon I."/>
            <person name="Castelle C.J."/>
            <person name="Probst A.J."/>
            <person name="Thomas B.C."/>
            <person name="Singh A."/>
            <person name="Wilkins M.J."/>
            <person name="Karaoz U."/>
            <person name="Brodie E.L."/>
            <person name="Williams K.H."/>
            <person name="Hubbard S.S."/>
            <person name="Banfield J.F."/>
        </authorList>
    </citation>
    <scope>NUCLEOTIDE SEQUENCE [LARGE SCALE GENOMIC DNA]</scope>
</reference>
<dbReference type="InterPro" id="IPR038492">
    <property type="entry name" value="GBBH-like_N_sf"/>
</dbReference>
<keyword evidence="1" id="KW-0479">Metal-binding</keyword>
<dbReference type="EMBL" id="MFSY01000111">
    <property type="protein sequence ID" value="OGI44816.1"/>
    <property type="molecule type" value="Genomic_DNA"/>
</dbReference>
<name>A0A1F6TIB6_9PROT</name>
<dbReference type="GO" id="GO:0016853">
    <property type="term" value="F:isomerase activity"/>
    <property type="evidence" value="ECO:0007669"/>
    <property type="project" value="UniProtKB-KW"/>
</dbReference>
<dbReference type="STRING" id="1817764.A2637_01805"/>
<evidence type="ECO:0000256" key="1">
    <source>
        <dbReference type="ARBA" id="ARBA00022723"/>
    </source>
</evidence>
<evidence type="ECO:0000259" key="3">
    <source>
        <dbReference type="Pfam" id="PF06155"/>
    </source>
</evidence>
<evidence type="ECO:0000313" key="4">
    <source>
        <dbReference type="EMBL" id="OGI44816.1"/>
    </source>
</evidence>
<dbReference type="Proteomes" id="UP000179360">
    <property type="component" value="Unassembled WGS sequence"/>
</dbReference>
<evidence type="ECO:0000256" key="2">
    <source>
        <dbReference type="ARBA" id="ARBA00023004"/>
    </source>
</evidence>
<dbReference type="Gene3D" id="3.30.2020.30">
    <property type="match status" value="1"/>
</dbReference>
<dbReference type="PANTHER" id="PTHR35303">
    <property type="entry name" value="OS02G0197800 PROTEIN"/>
    <property type="match status" value="1"/>
</dbReference>
<gene>
    <name evidence="4" type="ORF">A2637_01805</name>
</gene>
<organism evidence="4 5">
    <name type="scientific">Candidatus Muproteobacteria bacterium RIFCSPHIGHO2_01_FULL_65_16</name>
    <dbReference type="NCBI Taxonomy" id="1817764"/>
    <lineage>
        <taxon>Bacteria</taxon>
        <taxon>Pseudomonadati</taxon>
        <taxon>Pseudomonadota</taxon>
        <taxon>Candidatus Muproteobacteria</taxon>
    </lineage>
</organism>
<keyword evidence="2" id="KW-0408">Iron</keyword>
<protein>
    <submittedName>
        <fullName evidence="4">1-(5-phosphoribosyl)-5-((5-phosphoribosylamino)methylideneamino)imidazole-4-carboxamide isomerase</fullName>
    </submittedName>
</protein>
<evidence type="ECO:0000313" key="5">
    <source>
        <dbReference type="Proteomes" id="UP000179360"/>
    </source>
</evidence>
<dbReference type="InterPro" id="IPR010376">
    <property type="entry name" value="GBBH-like_N"/>
</dbReference>
<keyword evidence="4" id="KW-0413">Isomerase</keyword>
<dbReference type="AlphaFoldDB" id="A0A1F6TIB6"/>
<sequence length="124" mass="14364">MRKNTVRPTDIKLHQKSRVLEIAFDDGGHYRLPCEYLRVYSPSAEVRGHGPGQEVLQIGKENVNITHIEPVGAYAVTLHFDDGHNTGIYSWDWLHHLGVNHERLWRQYLERLEQAGVSREPRAE</sequence>
<comment type="caution">
    <text evidence="4">The sequence shown here is derived from an EMBL/GenBank/DDBJ whole genome shotgun (WGS) entry which is preliminary data.</text>
</comment>
<accession>A0A1F6TIB6</accession>
<feature type="domain" description="Gamma-butyrobetaine hydroxylase-like N-terminal" evidence="3">
    <location>
        <begin position="11"/>
        <end position="95"/>
    </location>
</feature>